<dbReference type="GO" id="GO:0004672">
    <property type="term" value="F:protein kinase activity"/>
    <property type="evidence" value="ECO:0007669"/>
    <property type="project" value="InterPro"/>
</dbReference>
<keyword evidence="2" id="KW-0802">TPR repeat</keyword>
<dbReference type="InterPro" id="IPR019734">
    <property type="entry name" value="TPR_rpt"/>
</dbReference>
<dbReference type="SUPFAM" id="SSF56112">
    <property type="entry name" value="Protein kinase-like (PK-like)"/>
    <property type="match status" value="1"/>
</dbReference>
<evidence type="ECO:0000256" key="1">
    <source>
        <dbReference type="ARBA" id="ARBA00022737"/>
    </source>
</evidence>
<evidence type="ECO:0000313" key="5">
    <source>
        <dbReference type="EMBL" id="CAI6088433.1"/>
    </source>
</evidence>
<proteinExistence type="predicted"/>
<organism evidence="5 6">
    <name type="scientific">Clonostachys chloroleuca</name>
    <dbReference type="NCBI Taxonomy" id="1926264"/>
    <lineage>
        <taxon>Eukaryota</taxon>
        <taxon>Fungi</taxon>
        <taxon>Dikarya</taxon>
        <taxon>Ascomycota</taxon>
        <taxon>Pezizomycotina</taxon>
        <taxon>Sordariomycetes</taxon>
        <taxon>Hypocreomycetidae</taxon>
        <taxon>Hypocreales</taxon>
        <taxon>Bionectriaceae</taxon>
        <taxon>Clonostachys</taxon>
    </lineage>
</organism>
<feature type="region of interest" description="Disordered" evidence="3">
    <location>
        <begin position="176"/>
        <end position="222"/>
    </location>
</feature>
<sequence>MSQLTTIGGTLSFMPPELRFQSSRLSTRPYAADMWSYGETIYRMFTGQPMFDGDALLDYWQGRSSFPDEGLRRLKVSNPAIEFIKKLVVPESENRISSEQALHDPWVDAPPLQPHEQSESTQKDQTLPFRPRPVSNENSNTTATSTYSNVWPDEPTATVPPLLQLIYSNFWSGSRSTNPTSYPGSTHTAHQTDLPSTNPSTQSRPDSQPSASNSSVPTAPGVFGIHHHTLEKCRKLNGKAEAAFKDENYQLAETIYRDVWRIKTRTFRSDHPDTVDSKMKLAQAMAEQGSDQKLIMSESMFREVWQLRKATLGNEHRDTLLAEQNLASALSCFGRDDEAEGMFRGVLSAQRRTLGDKHDDTVKTMGGLADLLLNGEENDNEERVNETADLFEQVLKTRLRTLGTEHVETASAMQQVSSAYLKQHFFAEAESLSKDALHIIHTKHGRDHKKGFGIMEGLAGTLHMQGKADECERLFRELVEVKIRVIGEAQAVDAIDDLAVHLSREGKKDEAEQSYRKALCIQKDEEKVDQRTLAIKEALAMLLFSQGKEEEEAKNLSREVVDIHKKVDGVEHPATLHSMHILAKLLYDEISETGGYGRFGSSIFEDEGL</sequence>
<feature type="domain" description="Protein kinase" evidence="4">
    <location>
        <begin position="1"/>
        <end position="107"/>
    </location>
</feature>
<feature type="compositionally biased region" description="Low complexity" evidence="3">
    <location>
        <begin position="135"/>
        <end position="149"/>
    </location>
</feature>
<feature type="compositionally biased region" description="Polar residues" evidence="3">
    <location>
        <begin position="176"/>
        <end position="217"/>
    </location>
</feature>
<dbReference type="PANTHER" id="PTHR45641:SF19">
    <property type="entry name" value="NEPHROCYSTIN-3"/>
    <property type="match status" value="1"/>
</dbReference>
<reference evidence="5" key="1">
    <citation type="submission" date="2023-01" db="EMBL/GenBank/DDBJ databases">
        <authorList>
            <person name="Piombo E."/>
        </authorList>
    </citation>
    <scope>NUCLEOTIDE SEQUENCE</scope>
</reference>
<accession>A0AA35M0Y8</accession>
<dbReference type="Pfam" id="PF13176">
    <property type="entry name" value="TPR_7"/>
    <property type="match status" value="1"/>
</dbReference>
<evidence type="ECO:0000256" key="3">
    <source>
        <dbReference type="SAM" id="MobiDB-lite"/>
    </source>
</evidence>
<dbReference type="Gene3D" id="1.25.40.10">
    <property type="entry name" value="Tetratricopeptide repeat domain"/>
    <property type="match status" value="2"/>
</dbReference>
<dbReference type="AlphaFoldDB" id="A0AA35M0Y8"/>
<keyword evidence="1" id="KW-0677">Repeat</keyword>
<dbReference type="PROSITE" id="PS50011">
    <property type="entry name" value="PROTEIN_KINASE_DOM"/>
    <property type="match status" value="1"/>
</dbReference>
<dbReference type="SUPFAM" id="SSF48452">
    <property type="entry name" value="TPR-like"/>
    <property type="match status" value="2"/>
</dbReference>
<evidence type="ECO:0000256" key="2">
    <source>
        <dbReference type="ARBA" id="ARBA00022803"/>
    </source>
</evidence>
<evidence type="ECO:0000313" key="6">
    <source>
        <dbReference type="Proteomes" id="UP001160390"/>
    </source>
</evidence>
<comment type="caution">
    <text evidence="5">The sequence shown here is derived from an EMBL/GenBank/DDBJ whole genome shotgun (WGS) entry which is preliminary data.</text>
</comment>
<dbReference type="Pfam" id="PF13374">
    <property type="entry name" value="TPR_10"/>
    <property type="match status" value="3"/>
</dbReference>
<dbReference type="InterPro" id="IPR011009">
    <property type="entry name" value="Kinase-like_dom_sf"/>
</dbReference>
<feature type="non-terminal residue" evidence="5">
    <location>
        <position position="609"/>
    </location>
</feature>
<feature type="region of interest" description="Disordered" evidence="3">
    <location>
        <begin position="102"/>
        <end position="154"/>
    </location>
</feature>
<gene>
    <name evidence="5" type="ORF">CCHLO57077_00010794</name>
</gene>
<dbReference type="Gene3D" id="1.10.510.10">
    <property type="entry name" value="Transferase(Phosphotransferase) domain 1"/>
    <property type="match status" value="1"/>
</dbReference>
<keyword evidence="6" id="KW-1185">Reference proteome</keyword>
<dbReference type="PANTHER" id="PTHR45641">
    <property type="entry name" value="TETRATRICOPEPTIDE REPEAT PROTEIN (AFU_ORTHOLOGUE AFUA_6G03870)"/>
    <property type="match status" value="1"/>
</dbReference>
<dbReference type="Proteomes" id="UP001160390">
    <property type="component" value="Unassembled WGS sequence"/>
</dbReference>
<evidence type="ECO:0000259" key="4">
    <source>
        <dbReference type="PROSITE" id="PS50011"/>
    </source>
</evidence>
<dbReference type="EMBL" id="CABFNP030000823">
    <property type="protein sequence ID" value="CAI6088433.1"/>
    <property type="molecule type" value="Genomic_DNA"/>
</dbReference>
<dbReference type="InterPro" id="IPR000719">
    <property type="entry name" value="Prot_kinase_dom"/>
</dbReference>
<name>A0AA35M0Y8_9HYPO</name>
<protein>
    <recommendedName>
        <fullName evidence="4">Protein kinase domain-containing protein</fullName>
    </recommendedName>
</protein>
<dbReference type="InterPro" id="IPR011990">
    <property type="entry name" value="TPR-like_helical_dom_sf"/>
</dbReference>
<dbReference type="GO" id="GO:0005524">
    <property type="term" value="F:ATP binding"/>
    <property type="evidence" value="ECO:0007669"/>
    <property type="project" value="InterPro"/>
</dbReference>
<dbReference type="Pfam" id="PF00069">
    <property type="entry name" value="Pkinase"/>
    <property type="match status" value="1"/>
</dbReference>